<reference evidence="2 3" key="1">
    <citation type="submission" date="2013-12" db="EMBL/GenBank/DDBJ databases">
        <title>Draft genome of the parsitic nematode Ancylostoma duodenale.</title>
        <authorList>
            <person name="Mitreva M."/>
        </authorList>
    </citation>
    <scope>NUCLEOTIDE SEQUENCE [LARGE SCALE GENOMIC DNA]</scope>
    <source>
        <strain evidence="2 3">Zhejiang</strain>
    </source>
</reference>
<organism evidence="2 3">
    <name type="scientific">Ancylostoma duodenale</name>
    <dbReference type="NCBI Taxonomy" id="51022"/>
    <lineage>
        <taxon>Eukaryota</taxon>
        <taxon>Metazoa</taxon>
        <taxon>Ecdysozoa</taxon>
        <taxon>Nematoda</taxon>
        <taxon>Chromadorea</taxon>
        <taxon>Rhabditida</taxon>
        <taxon>Rhabditina</taxon>
        <taxon>Rhabditomorpha</taxon>
        <taxon>Strongyloidea</taxon>
        <taxon>Ancylostomatidae</taxon>
        <taxon>Ancylostomatinae</taxon>
        <taxon>Ancylostoma</taxon>
    </lineage>
</organism>
<dbReference type="EMBL" id="KN735044">
    <property type="protein sequence ID" value="KIH56949.1"/>
    <property type="molecule type" value="Genomic_DNA"/>
</dbReference>
<name>A0A0C2GDL3_9BILA</name>
<evidence type="ECO:0000256" key="1">
    <source>
        <dbReference type="SAM" id="MobiDB-lite"/>
    </source>
</evidence>
<keyword evidence="3" id="KW-1185">Reference proteome</keyword>
<feature type="region of interest" description="Disordered" evidence="1">
    <location>
        <begin position="162"/>
        <end position="181"/>
    </location>
</feature>
<feature type="region of interest" description="Disordered" evidence="1">
    <location>
        <begin position="1"/>
        <end position="32"/>
    </location>
</feature>
<protein>
    <submittedName>
        <fullName evidence="2">Uncharacterized protein</fullName>
    </submittedName>
</protein>
<dbReference type="AlphaFoldDB" id="A0A0C2GDL3"/>
<evidence type="ECO:0000313" key="3">
    <source>
        <dbReference type="Proteomes" id="UP000054047"/>
    </source>
</evidence>
<proteinExistence type="predicted"/>
<sequence>MPVTRKSTATARTTRALSQPVPEPASPVTSKTLEKEEVLSKLQAILETKAPEALPLLNQLLELSKINPREIIENAPAEAEGDLNPSERLAHTEAAVQNVLDVLGVEARPSEVYRLGVVSDGKPRLIKCVLPSQRFYFVALRNARSLRSVSGFDHIYVRRSMSREEREKDKHKRRQAQELNEKNHGGNRVFVVYGNQVVKASDIPKIKKSTAKNF</sequence>
<dbReference type="Proteomes" id="UP000054047">
    <property type="component" value="Unassembled WGS sequence"/>
</dbReference>
<feature type="compositionally biased region" description="Low complexity" evidence="1">
    <location>
        <begin position="1"/>
        <end position="16"/>
    </location>
</feature>
<evidence type="ECO:0000313" key="2">
    <source>
        <dbReference type="EMBL" id="KIH56949.1"/>
    </source>
</evidence>
<accession>A0A0C2GDL3</accession>
<dbReference type="OrthoDB" id="10389145at2759"/>
<gene>
    <name evidence="2" type="ORF">ANCDUO_12868</name>
</gene>